<protein>
    <recommendedName>
        <fullName evidence="12">ATP synthase subunit alpha</fullName>
    </recommendedName>
</protein>
<keyword evidence="7 11" id="KW-0406">Ion transport</keyword>
<evidence type="ECO:0000313" key="16">
    <source>
        <dbReference type="EMBL" id="EGV61413.1"/>
    </source>
</evidence>
<evidence type="ECO:0000256" key="4">
    <source>
        <dbReference type="ARBA" id="ARBA00022741"/>
    </source>
</evidence>
<dbReference type="InterPro" id="IPR038376">
    <property type="entry name" value="ATP_synth_asu_C_sf"/>
</dbReference>
<dbReference type="GeneID" id="18248998"/>
<accession>G3BAI9</accession>
<dbReference type="Gene3D" id="1.20.150.20">
    <property type="entry name" value="ATP synthase alpha/beta chain, C-terminal domain"/>
    <property type="match status" value="1"/>
</dbReference>
<proteinExistence type="inferred from homology"/>
<dbReference type="Pfam" id="PF00306">
    <property type="entry name" value="ATP-synt_ab_C"/>
    <property type="match status" value="1"/>
</dbReference>
<dbReference type="InterPro" id="IPR027417">
    <property type="entry name" value="P-loop_NTPase"/>
</dbReference>
<feature type="domain" description="ATPase F1/V1/A1 complex alpha/beta subunit N-terminal" evidence="15">
    <location>
        <begin position="64"/>
        <end position="129"/>
    </location>
</feature>
<dbReference type="EMBL" id="GL996527">
    <property type="protein sequence ID" value="EGV61413.1"/>
    <property type="molecule type" value="Genomic_DNA"/>
</dbReference>
<organism evidence="17">
    <name type="scientific">Candida tenuis (strain ATCC 10573 / BCRC 21748 / CBS 615 / JCM 9827 / NBRC 10315 / NRRL Y-1498 / VKM Y-70)</name>
    <name type="common">Yeast</name>
    <name type="synonym">Yamadazyma tenuis</name>
    <dbReference type="NCBI Taxonomy" id="590646"/>
    <lineage>
        <taxon>Eukaryota</taxon>
        <taxon>Fungi</taxon>
        <taxon>Dikarya</taxon>
        <taxon>Ascomycota</taxon>
        <taxon>Saccharomycotina</taxon>
        <taxon>Pichiomycetes</taxon>
        <taxon>Debaryomycetaceae</taxon>
        <taxon>Yamadazyma</taxon>
    </lineage>
</organism>
<keyword evidence="8" id="KW-0472">Membrane</keyword>
<dbReference type="STRING" id="590646.G3BAI9"/>
<dbReference type="SUPFAM" id="SSF50615">
    <property type="entry name" value="N-terminal domain of alpha and beta subunits of F1 ATP synthase"/>
    <property type="match status" value="1"/>
</dbReference>
<comment type="similarity">
    <text evidence="2 11">Belongs to the ATPase alpha/beta chains family.</text>
</comment>
<keyword evidence="9 12" id="KW-0139">CF(1)</keyword>
<evidence type="ECO:0000256" key="2">
    <source>
        <dbReference type="ARBA" id="ARBA00008936"/>
    </source>
</evidence>
<dbReference type="PIRSF" id="PIRSF039088">
    <property type="entry name" value="F_ATPase_subunit_alpha"/>
    <property type="match status" value="1"/>
</dbReference>
<evidence type="ECO:0000256" key="12">
    <source>
        <dbReference type="RuleBase" id="RU003551"/>
    </source>
</evidence>
<evidence type="ECO:0000259" key="15">
    <source>
        <dbReference type="Pfam" id="PF02874"/>
    </source>
</evidence>
<dbReference type="InterPro" id="IPR005294">
    <property type="entry name" value="ATP_synth_F1_asu"/>
</dbReference>
<dbReference type="KEGG" id="cten:18248998"/>
<keyword evidence="17" id="KW-1185">Reference proteome</keyword>
<evidence type="ECO:0000256" key="9">
    <source>
        <dbReference type="ARBA" id="ARBA00023196"/>
    </source>
</evidence>
<evidence type="ECO:0000256" key="6">
    <source>
        <dbReference type="ARBA" id="ARBA00022840"/>
    </source>
</evidence>
<dbReference type="Pfam" id="PF00006">
    <property type="entry name" value="ATP-synt_ab"/>
    <property type="match status" value="1"/>
</dbReference>
<reference evidence="16 17" key="1">
    <citation type="journal article" date="2011" name="Proc. Natl. Acad. Sci. U.S.A.">
        <title>Comparative genomics of xylose-fermenting fungi for enhanced biofuel production.</title>
        <authorList>
            <person name="Wohlbach D.J."/>
            <person name="Kuo A."/>
            <person name="Sato T.K."/>
            <person name="Potts K.M."/>
            <person name="Salamov A.A."/>
            <person name="LaButti K.M."/>
            <person name="Sun H."/>
            <person name="Clum A."/>
            <person name="Pangilinan J.L."/>
            <person name="Lindquist E.A."/>
            <person name="Lucas S."/>
            <person name="Lapidus A."/>
            <person name="Jin M."/>
            <person name="Gunawan C."/>
            <person name="Balan V."/>
            <person name="Dale B.E."/>
            <person name="Jeffries T.W."/>
            <person name="Zinkel R."/>
            <person name="Barry K.W."/>
            <person name="Grigoriev I.V."/>
            <person name="Gasch A.P."/>
        </authorList>
    </citation>
    <scope>NUCLEOTIDE SEQUENCE [LARGE SCALE GENOMIC DNA]</scope>
    <source>
        <strain evidence="17">ATCC 10573 / BCRC 21748 / CBS 615 / JCM 9827 / NBRC 10315 / NRRL Y-1498 / VKM Y-70</strain>
    </source>
</reference>
<dbReference type="CDD" id="cd18116">
    <property type="entry name" value="ATP-synt_F1_alpha_N"/>
    <property type="match status" value="1"/>
</dbReference>
<evidence type="ECO:0000313" key="17">
    <source>
        <dbReference type="Proteomes" id="UP000000707"/>
    </source>
</evidence>
<dbReference type="CDD" id="cd18113">
    <property type="entry name" value="ATP-synt_F1_alpha_C"/>
    <property type="match status" value="1"/>
</dbReference>
<dbReference type="SUPFAM" id="SSF47917">
    <property type="entry name" value="C-terminal domain of alpha and beta subunits of F1 ATP synthase"/>
    <property type="match status" value="1"/>
</dbReference>
<dbReference type="PROSITE" id="PS00152">
    <property type="entry name" value="ATPASE_ALPHA_BETA"/>
    <property type="match status" value="1"/>
</dbReference>
<dbReference type="OrthoDB" id="9805536at2759"/>
<evidence type="ECO:0000256" key="11">
    <source>
        <dbReference type="RuleBase" id="RU000339"/>
    </source>
</evidence>
<evidence type="ECO:0000256" key="5">
    <source>
        <dbReference type="ARBA" id="ARBA00022781"/>
    </source>
</evidence>
<dbReference type="PANTHER" id="PTHR48082">
    <property type="entry name" value="ATP SYNTHASE SUBUNIT ALPHA, MITOCHONDRIAL"/>
    <property type="match status" value="1"/>
</dbReference>
<keyword evidence="3 11" id="KW-0813">Transport</keyword>
<dbReference type="InterPro" id="IPR033732">
    <property type="entry name" value="ATP_synth_F1_a_nt-bd_dom"/>
</dbReference>
<dbReference type="NCBIfam" id="NF009884">
    <property type="entry name" value="PRK13343.1"/>
    <property type="match status" value="1"/>
</dbReference>
<evidence type="ECO:0000259" key="14">
    <source>
        <dbReference type="Pfam" id="PF00306"/>
    </source>
</evidence>
<dbReference type="Gene3D" id="3.40.50.300">
    <property type="entry name" value="P-loop containing nucleotide triphosphate hydrolases"/>
    <property type="match status" value="1"/>
</dbReference>
<dbReference type="GO" id="GO:0043531">
    <property type="term" value="F:ADP binding"/>
    <property type="evidence" value="ECO:0007669"/>
    <property type="project" value="TreeGrafter"/>
</dbReference>
<dbReference type="FunFam" id="1.20.150.20:FF:000001">
    <property type="entry name" value="ATP synthase subunit alpha"/>
    <property type="match status" value="1"/>
</dbReference>
<dbReference type="InterPro" id="IPR036121">
    <property type="entry name" value="ATPase_F1/V1/A1_a/bsu_N_sf"/>
</dbReference>
<dbReference type="InterPro" id="IPR023366">
    <property type="entry name" value="ATP_synth_asu-like_sf"/>
</dbReference>
<name>G3BAI9_CANTC</name>
<dbReference type="AlphaFoldDB" id="G3BAI9"/>
<dbReference type="GO" id="GO:0045259">
    <property type="term" value="C:proton-transporting ATP synthase complex"/>
    <property type="evidence" value="ECO:0007669"/>
    <property type="project" value="UniProtKB-KW"/>
</dbReference>
<dbReference type="FunFam" id="3.40.50.300:FF:004039">
    <property type="entry name" value="ATP synthase subunit alpha, mitochondrial"/>
    <property type="match status" value="1"/>
</dbReference>
<dbReference type="InterPro" id="IPR000793">
    <property type="entry name" value="ATP_synth_asu_C"/>
</dbReference>
<sequence>MLSSRSMLRSASRSLPALSRSALRIARPQVTLQRFASAKAAPTEVSSILEERIRGVSDEANLNETGRVLSVGDGIARVFGLNNCRAEELVEFSSGVKGMALNLEAGQVGIVLFGSDALVKEGETVKRTGKIVEVPTGPELLGRVVDGLGNPIDGKGPLNASSSSRAQVKAPGILPRTSVHEPMQTGLKSVDALVPIGRGQRELIIGDRQTGKTAVALDTILNQKKWNQGADESKKLYCVYVAVGQKRSTVAQLVQTLEQNDALKYSIIIAATASEAAPLQYIAPFTGCAIGEWFRDNGKHALIIYDDLSKQAVAYRQLSLLLRRPPGREAYPGDVFYLHSRLLERAAKMHPKLGGGSLTALPIIETQGGDVSAYIPTNVISITDGQIFLEAELFYKGIRPAINVGLSVSRVGSAAQVKAMKQVAGSLKLFLAQYREVAAFAQFGSDLDASTKQTLARGERLTQLLKQNQYSPMAAEEQVPLIYAGVNGFLDAVELSRIGEFEDAFLSHLKSSEAEILDTIREKGELSKEALAKLKTVTESFVASF</sequence>
<feature type="domain" description="ATP synthase alpha subunit C-terminal" evidence="14">
    <location>
        <begin position="416"/>
        <end position="541"/>
    </location>
</feature>
<keyword evidence="10 12" id="KW-0066">ATP synthesis</keyword>
<dbReference type="HAMAP" id="MF_01346">
    <property type="entry name" value="ATP_synth_alpha_bact"/>
    <property type="match status" value="1"/>
</dbReference>
<keyword evidence="6 12" id="KW-0067">ATP-binding</keyword>
<dbReference type="Gene3D" id="2.40.30.20">
    <property type="match status" value="1"/>
</dbReference>
<evidence type="ECO:0000256" key="8">
    <source>
        <dbReference type="ARBA" id="ARBA00023136"/>
    </source>
</evidence>
<evidence type="ECO:0000256" key="10">
    <source>
        <dbReference type="ARBA" id="ARBA00023310"/>
    </source>
</evidence>
<dbReference type="NCBIfam" id="TIGR00962">
    <property type="entry name" value="atpA"/>
    <property type="match status" value="1"/>
</dbReference>
<dbReference type="GO" id="GO:0046933">
    <property type="term" value="F:proton-transporting ATP synthase activity, rotational mechanism"/>
    <property type="evidence" value="ECO:0007669"/>
    <property type="project" value="InterPro"/>
</dbReference>
<evidence type="ECO:0000256" key="1">
    <source>
        <dbReference type="ARBA" id="ARBA00004273"/>
    </source>
</evidence>
<dbReference type="PANTHER" id="PTHR48082:SF2">
    <property type="entry name" value="ATP SYNTHASE SUBUNIT ALPHA, MITOCHONDRIAL"/>
    <property type="match status" value="1"/>
</dbReference>
<dbReference type="FunFam" id="2.40.30.20:FF:000001">
    <property type="entry name" value="ATP synthase subunit alpha"/>
    <property type="match status" value="1"/>
</dbReference>
<dbReference type="GO" id="GO:0005524">
    <property type="term" value="F:ATP binding"/>
    <property type="evidence" value="ECO:0007669"/>
    <property type="project" value="UniProtKB-KW"/>
</dbReference>
<dbReference type="GO" id="GO:0005743">
    <property type="term" value="C:mitochondrial inner membrane"/>
    <property type="evidence" value="ECO:0007669"/>
    <property type="project" value="UniProtKB-SubCell"/>
</dbReference>
<dbReference type="InterPro" id="IPR020003">
    <property type="entry name" value="ATPase_a/bsu_AS"/>
</dbReference>
<evidence type="ECO:0000256" key="7">
    <source>
        <dbReference type="ARBA" id="ARBA00023065"/>
    </source>
</evidence>
<gene>
    <name evidence="16" type="ORF">CANTEDRAFT_124062</name>
</gene>
<keyword evidence="5 11" id="KW-0375">Hydrogen ion transport</keyword>
<feature type="domain" description="ATPase F1/V1/A1 complex alpha/beta subunit nucleotide-binding" evidence="13">
    <location>
        <begin position="186"/>
        <end position="409"/>
    </location>
</feature>
<dbReference type="eggNOG" id="KOG1353">
    <property type="taxonomic scope" value="Eukaryota"/>
</dbReference>
<dbReference type="SUPFAM" id="SSF52540">
    <property type="entry name" value="P-loop containing nucleoside triphosphate hydrolases"/>
    <property type="match status" value="1"/>
</dbReference>
<dbReference type="Pfam" id="PF02874">
    <property type="entry name" value="ATP-synt_ab_N"/>
    <property type="match status" value="1"/>
</dbReference>
<comment type="subcellular location">
    <subcellularLocation>
        <location evidence="1">Mitochondrion inner membrane</location>
    </subcellularLocation>
</comment>
<dbReference type="InterPro" id="IPR004100">
    <property type="entry name" value="ATPase_F1/V1/A1_a/bsu_N"/>
</dbReference>
<evidence type="ECO:0000259" key="13">
    <source>
        <dbReference type="Pfam" id="PF00006"/>
    </source>
</evidence>
<keyword evidence="4 12" id="KW-0547">Nucleotide-binding</keyword>
<dbReference type="CDD" id="cd01132">
    <property type="entry name" value="F1-ATPase_alpha_CD"/>
    <property type="match status" value="1"/>
</dbReference>
<evidence type="ECO:0000256" key="3">
    <source>
        <dbReference type="ARBA" id="ARBA00022448"/>
    </source>
</evidence>
<dbReference type="InterPro" id="IPR000194">
    <property type="entry name" value="ATPase_F1/V1/A1_a/bsu_nucl-bd"/>
</dbReference>
<dbReference type="HOGENOM" id="CLU_010091_2_1_1"/>
<dbReference type="Proteomes" id="UP000000707">
    <property type="component" value="Unassembled WGS sequence"/>
</dbReference>
<comment type="function">
    <text evidence="12">Produces ATP from ADP in the presence of a proton gradient across the membrane.</text>
</comment>